<feature type="non-terminal residue" evidence="1">
    <location>
        <position position="138"/>
    </location>
</feature>
<dbReference type="EMBL" id="CAJNNW010027627">
    <property type="protein sequence ID" value="CAE8692392.1"/>
    <property type="molecule type" value="Genomic_DNA"/>
</dbReference>
<sequence>VKYKANAGLGYTPWPGTFALANFLDANKDKLALSGRRALELGSGACPVAGLAAGLLCREATLTDRLELIHVLDASIQFGIQGLSPKPAICAKVLDWGDLEFTESCFRAGEADLLLMSDVVYFPMLRQKLLNTLLLLST</sequence>
<dbReference type="AlphaFoldDB" id="A0A813K6B0"/>
<name>A0A813K6B0_POLGL</name>
<dbReference type="Proteomes" id="UP000626109">
    <property type="component" value="Unassembled WGS sequence"/>
</dbReference>
<reference evidence="1" key="1">
    <citation type="submission" date="2021-02" db="EMBL/GenBank/DDBJ databases">
        <authorList>
            <person name="Dougan E. K."/>
            <person name="Rhodes N."/>
            <person name="Thang M."/>
            <person name="Chan C."/>
        </authorList>
    </citation>
    <scope>NUCLEOTIDE SEQUENCE</scope>
</reference>
<evidence type="ECO:0000313" key="1">
    <source>
        <dbReference type="EMBL" id="CAE8692392.1"/>
    </source>
</evidence>
<dbReference type="PANTHER" id="PTHR14614">
    <property type="entry name" value="HEPATOCELLULAR CARCINOMA-ASSOCIATED ANTIGEN"/>
    <property type="match status" value="1"/>
</dbReference>
<evidence type="ECO:0008006" key="3">
    <source>
        <dbReference type="Google" id="ProtNLM"/>
    </source>
</evidence>
<evidence type="ECO:0000313" key="2">
    <source>
        <dbReference type="Proteomes" id="UP000626109"/>
    </source>
</evidence>
<dbReference type="Pfam" id="PF10294">
    <property type="entry name" value="Methyltransf_16"/>
    <property type="match status" value="1"/>
</dbReference>
<proteinExistence type="predicted"/>
<gene>
    <name evidence="1" type="ORF">PGLA2088_LOCUS27847</name>
</gene>
<dbReference type="InterPro" id="IPR019410">
    <property type="entry name" value="Methyltransf_16"/>
</dbReference>
<feature type="non-terminal residue" evidence="1">
    <location>
        <position position="1"/>
    </location>
</feature>
<dbReference type="PANTHER" id="PTHR14614:SF132">
    <property type="entry name" value="PROTEIN-LYSINE METHYLTRANSFERASE C42C1.13"/>
    <property type="match status" value="1"/>
</dbReference>
<dbReference type="InterPro" id="IPR029063">
    <property type="entry name" value="SAM-dependent_MTases_sf"/>
</dbReference>
<comment type="caution">
    <text evidence="1">The sequence shown here is derived from an EMBL/GenBank/DDBJ whole genome shotgun (WGS) entry which is preliminary data.</text>
</comment>
<organism evidence="1 2">
    <name type="scientific">Polarella glacialis</name>
    <name type="common">Dinoflagellate</name>
    <dbReference type="NCBI Taxonomy" id="89957"/>
    <lineage>
        <taxon>Eukaryota</taxon>
        <taxon>Sar</taxon>
        <taxon>Alveolata</taxon>
        <taxon>Dinophyceae</taxon>
        <taxon>Suessiales</taxon>
        <taxon>Suessiaceae</taxon>
        <taxon>Polarella</taxon>
    </lineage>
</organism>
<accession>A0A813K6B0</accession>
<protein>
    <recommendedName>
        <fullName evidence="3">Calmodulin-lysine N-methyltransferase</fullName>
    </recommendedName>
</protein>
<dbReference type="Gene3D" id="3.40.50.150">
    <property type="entry name" value="Vaccinia Virus protein VP39"/>
    <property type="match status" value="1"/>
</dbReference>